<evidence type="ECO:0000256" key="9">
    <source>
        <dbReference type="ARBA" id="ARBA00022984"/>
    </source>
</evidence>
<comment type="miscellaneous">
    <text evidence="17">Bacitracin is thought to be involved in the inhibition of peptidoglycan synthesis by sequestering undecaprenyl diphosphate, thereby reducing the pool of lipid carrier available.</text>
</comment>
<dbReference type="GO" id="GO:0008360">
    <property type="term" value="P:regulation of cell shape"/>
    <property type="evidence" value="ECO:0007669"/>
    <property type="project" value="UniProtKB-KW"/>
</dbReference>
<evidence type="ECO:0000256" key="5">
    <source>
        <dbReference type="ARBA" id="ARBA00022475"/>
    </source>
</evidence>
<proteinExistence type="inferred from homology"/>
<comment type="function">
    <text evidence="17">Catalyzes the dephosphorylation of undecaprenyl diphosphate (UPP). Confers resistance to bacitracin.</text>
</comment>
<dbReference type="EMBL" id="VIGV01000007">
    <property type="protein sequence ID" value="TWS22743.1"/>
    <property type="molecule type" value="Genomic_DNA"/>
</dbReference>
<dbReference type="Proteomes" id="UP000319792">
    <property type="component" value="Unassembled WGS sequence"/>
</dbReference>
<feature type="transmembrane region" description="Helical" evidence="17">
    <location>
        <begin position="282"/>
        <end position="300"/>
    </location>
</feature>
<dbReference type="InterPro" id="IPR003824">
    <property type="entry name" value="UppP"/>
</dbReference>
<dbReference type="EC" id="3.6.1.27" evidence="3 17"/>
<comment type="similarity">
    <text evidence="2 17">Belongs to the UppP family.</text>
</comment>
<keyword evidence="13 17" id="KW-0961">Cell wall biogenesis/degradation</keyword>
<feature type="transmembrane region" description="Helical" evidence="17">
    <location>
        <begin position="248"/>
        <end position="270"/>
    </location>
</feature>
<keyword evidence="10 17" id="KW-1133">Transmembrane helix</keyword>
<feature type="transmembrane region" description="Helical" evidence="17">
    <location>
        <begin position="130"/>
        <end position="149"/>
    </location>
</feature>
<dbReference type="AlphaFoldDB" id="A0A5C5RJV4"/>
<name>A0A5C5RJV4_9ACTN</name>
<evidence type="ECO:0000256" key="2">
    <source>
        <dbReference type="ARBA" id="ARBA00010621"/>
    </source>
</evidence>
<dbReference type="OrthoDB" id="9808289at2"/>
<feature type="transmembrane region" description="Helical" evidence="17">
    <location>
        <begin position="100"/>
        <end position="118"/>
    </location>
</feature>
<dbReference type="Pfam" id="PF02673">
    <property type="entry name" value="BacA"/>
    <property type="match status" value="1"/>
</dbReference>
<dbReference type="GO" id="GO:0050380">
    <property type="term" value="F:undecaprenyl-diphosphatase activity"/>
    <property type="evidence" value="ECO:0007669"/>
    <property type="project" value="UniProtKB-UniRule"/>
</dbReference>
<dbReference type="GO" id="GO:0071555">
    <property type="term" value="P:cell wall organization"/>
    <property type="evidence" value="ECO:0007669"/>
    <property type="project" value="UniProtKB-KW"/>
</dbReference>
<evidence type="ECO:0000256" key="11">
    <source>
        <dbReference type="ARBA" id="ARBA00023136"/>
    </source>
</evidence>
<keyword evidence="5 17" id="KW-1003">Cell membrane</keyword>
<comment type="subcellular location">
    <subcellularLocation>
        <location evidence="1 17">Cell membrane</location>
        <topology evidence="1 17">Multi-pass membrane protein</topology>
    </subcellularLocation>
</comment>
<evidence type="ECO:0000256" key="4">
    <source>
        <dbReference type="ARBA" id="ARBA00021581"/>
    </source>
</evidence>
<evidence type="ECO:0000256" key="13">
    <source>
        <dbReference type="ARBA" id="ARBA00023316"/>
    </source>
</evidence>
<keyword evidence="12 17" id="KW-0046">Antibiotic resistance</keyword>
<sequence>MAGLTWVEAGVMGIVQGVTELFPVSSLGHSVLIPAVVGGQWKSDMDMSADGSPYLSFIVALHVATAIGLIVYFRRDWLRLIGALFTTVRTRRIETSDQRLIWLIIAATIPVGLVGLVADHFMRTHLAKPVPTALMLIVNGFILLTIEYVTAKRGQVVAAEYVDERITGPEADERLATMTVGEAVTVGAAQILALAPGISRSGVTTTAGLAKGMTREDAARFAFLLATPVILAAGLLKLPELFADGNGIWPQVIFGSVLSGVGAYVSVRFLTRYFATRSLRPFGLYCIVAGAAALAFVTLVA</sequence>
<gene>
    <name evidence="17" type="primary">uppP</name>
    <name evidence="18" type="ORF">FK268_18655</name>
</gene>
<accession>A0A5C5RJV4</accession>
<reference evidence="18 19" key="1">
    <citation type="submission" date="2019-06" db="EMBL/GenBank/DDBJ databases">
        <authorList>
            <person name="Teng J.L.L."/>
            <person name="Lee H.H."/>
            <person name="Lau S.K.P."/>
            <person name="Woo P.C.Y."/>
        </authorList>
    </citation>
    <scope>NUCLEOTIDE SEQUENCE [LARGE SCALE GENOMIC DNA]</scope>
    <source>
        <strain evidence="18 19">HKU70</strain>
    </source>
</reference>
<evidence type="ECO:0000256" key="14">
    <source>
        <dbReference type="ARBA" id="ARBA00032707"/>
    </source>
</evidence>
<dbReference type="NCBIfam" id="NF001395">
    <property type="entry name" value="PRK00281.3-1"/>
    <property type="match status" value="1"/>
</dbReference>
<keyword evidence="7 17" id="KW-0378">Hydrolase</keyword>
<evidence type="ECO:0000256" key="6">
    <source>
        <dbReference type="ARBA" id="ARBA00022692"/>
    </source>
</evidence>
<evidence type="ECO:0000313" key="19">
    <source>
        <dbReference type="Proteomes" id="UP000319792"/>
    </source>
</evidence>
<feature type="transmembrane region" description="Helical" evidence="17">
    <location>
        <begin position="218"/>
        <end position="236"/>
    </location>
</feature>
<evidence type="ECO:0000256" key="10">
    <source>
        <dbReference type="ARBA" id="ARBA00022989"/>
    </source>
</evidence>
<feature type="transmembrane region" description="Helical" evidence="17">
    <location>
        <begin position="54"/>
        <end position="73"/>
    </location>
</feature>
<dbReference type="GO" id="GO:0009252">
    <property type="term" value="P:peptidoglycan biosynthetic process"/>
    <property type="evidence" value="ECO:0007669"/>
    <property type="project" value="UniProtKB-KW"/>
</dbReference>
<dbReference type="HAMAP" id="MF_01006">
    <property type="entry name" value="Undec_diphosphatase"/>
    <property type="match status" value="1"/>
</dbReference>
<evidence type="ECO:0000256" key="7">
    <source>
        <dbReference type="ARBA" id="ARBA00022801"/>
    </source>
</evidence>
<evidence type="ECO:0000256" key="15">
    <source>
        <dbReference type="ARBA" id="ARBA00032932"/>
    </source>
</evidence>
<evidence type="ECO:0000256" key="3">
    <source>
        <dbReference type="ARBA" id="ARBA00012374"/>
    </source>
</evidence>
<evidence type="ECO:0000313" key="18">
    <source>
        <dbReference type="EMBL" id="TWS22743.1"/>
    </source>
</evidence>
<evidence type="ECO:0000256" key="8">
    <source>
        <dbReference type="ARBA" id="ARBA00022960"/>
    </source>
</evidence>
<dbReference type="GO" id="GO:0005886">
    <property type="term" value="C:plasma membrane"/>
    <property type="evidence" value="ECO:0007669"/>
    <property type="project" value="UniProtKB-SubCell"/>
</dbReference>
<organism evidence="18 19">
    <name type="scientific">Tsukamurella sputi</name>
    <dbReference type="NCBI Taxonomy" id="2591848"/>
    <lineage>
        <taxon>Bacteria</taxon>
        <taxon>Bacillati</taxon>
        <taxon>Actinomycetota</taxon>
        <taxon>Actinomycetes</taxon>
        <taxon>Mycobacteriales</taxon>
        <taxon>Tsukamurellaceae</taxon>
        <taxon>Tsukamurella</taxon>
    </lineage>
</organism>
<keyword evidence="8 17" id="KW-0133">Cell shape</keyword>
<reference evidence="18 19" key="2">
    <citation type="submission" date="2019-08" db="EMBL/GenBank/DDBJ databases">
        <title>Tsukamurella conjunctivitidis sp. nov., Tsukamurella assacharolytica sp. nov. and Tsukamurella sputae sp. nov. isolated from patients with conjunctivitis, bacteraemia (lymphoma) and respiratory infection (sputum) in Hong Kong.</title>
        <authorList>
            <person name="Fok K.M.N."/>
            <person name="Fong J.Y.H."/>
        </authorList>
    </citation>
    <scope>NUCLEOTIDE SEQUENCE [LARGE SCALE GENOMIC DNA]</scope>
    <source>
        <strain evidence="18 19">HKU70</strain>
    </source>
</reference>
<keyword evidence="19" id="KW-1185">Reference proteome</keyword>
<evidence type="ECO:0000256" key="17">
    <source>
        <dbReference type="HAMAP-Rule" id="MF_01006"/>
    </source>
</evidence>
<comment type="catalytic activity">
    <reaction evidence="16 17">
        <text>di-trans,octa-cis-undecaprenyl diphosphate + H2O = di-trans,octa-cis-undecaprenyl phosphate + phosphate + H(+)</text>
        <dbReference type="Rhea" id="RHEA:28094"/>
        <dbReference type="ChEBI" id="CHEBI:15377"/>
        <dbReference type="ChEBI" id="CHEBI:15378"/>
        <dbReference type="ChEBI" id="CHEBI:43474"/>
        <dbReference type="ChEBI" id="CHEBI:58405"/>
        <dbReference type="ChEBI" id="CHEBI:60392"/>
        <dbReference type="EC" id="3.6.1.27"/>
    </reaction>
</comment>
<dbReference type="GO" id="GO:0046677">
    <property type="term" value="P:response to antibiotic"/>
    <property type="evidence" value="ECO:0007669"/>
    <property type="project" value="UniProtKB-UniRule"/>
</dbReference>
<evidence type="ECO:0000256" key="1">
    <source>
        <dbReference type="ARBA" id="ARBA00004651"/>
    </source>
</evidence>
<evidence type="ECO:0000256" key="16">
    <source>
        <dbReference type="ARBA" id="ARBA00047594"/>
    </source>
</evidence>
<keyword evidence="11 17" id="KW-0472">Membrane</keyword>
<dbReference type="PANTHER" id="PTHR30622:SF4">
    <property type="entry name" value="UNDECAPRENYL-DIPHOSPHATASE"/>
    <property type="match status" value="1"/>
</dbReference>
<dbReference type="RefSeq" id="WP_146436787.1">
    <property type="nucleotide sequence ID" value="NZ_VIGV01000007.1"/>
</dbReference>
<keyword evidence="9 17" id="KW-0573">Peptidoglycan synthesis</keyword>
<comment type="caution">
    <text evidence="18">The sequence shown here is derived from an EMBL/GenBank/DDBJ whole genome shotgun (WGS) entry which is preliminary data.</text>
</comment>
<keyword evidence="6 17" id="KW-0812">Transmembrane</keyword>
<dbReference type="PANTHER" id="PTHR30622">
    <property type="entry name" value="UNDECAPRENYL-DIPHOSPHATASE"/>
    <property type="match status" value="1"/>
</dbReference>
<protein>
    <recommendedName>
        <fullName evidence="4 17">Undecaprenyl-diphosphatase</fullName>
        <ecNumber evidence="3 17">3.6.1.27</ecNumber>
    </recommendedName>
    <alternativeName>
        <fullName evidence="15 17">Bacitracin resistance protein</fullName>
    </alternativeName>
    <alternativeName>
        <fullName evidence="14 17">Undecaprenyl pyrophosphate phosphatase</fullName>
    </alternativeName>
</protein>
<evidence type="ECO:0000256" key="12">
    <source>
        <dbReference type="ARBA" id="ARBA00023251"/>
    </source>
</evidence>